<protein>
    <submittedName>
        <fullName evidence="1">Uncharacterized protein</fullName>
    </submittedName>
</protein>
<dbReference type="EMBL" id="HACA01029732">
    <property type="protein sequence ID" value="CDW47093.1"/>
    <property type="molecule type" value="Transcribed_RNA"/>
</dbReference>
<evidence type="ECO:0000313" key="1">
    <source>
        <dbReference type="EMBL" id="CDW47093.1"/>
    </source>
</evidence>
<accession>A0A0K2V967</accession>
<organism evidence="1">
    <name type="scientific">Lepeophtheirus salmonis</name>
    <name type="common">Salmon louse</name>
    <name type="synonym">Caligus salmonis</name>
    <dbReference type="NCBI Taxonomy" id="72036"/>
    <lineage>
        <taxon>Eukaryota</taxon>
        <taxon>Metazoa</taxon>
        <taxon>Ecdysozoa</taxon>
        <taxon>Arthropoda</taxon>
        <taxon>Crustacea</taxon>
        <taxon>Multicrustacea</taxon>
        <taxon>Hexanauplia</taxon>
        <taxon>Copepoda</taxon>
        <taxon>Siphonostomatoida</taxon>
        <taxon>Caligidae</taxon>
        <taxon>Lepeophtheirus</taxon>
    </lineage>
</organism>
<name>A0A0K2V967_LEPSM</name>
<reference evidence="1" key="1">
    <citation type="submission" date="2014-05" db="EMBL/GenBank/DDBJ databases">
        <authorList>
            <person name="Chronopoulou M."/>
        </authorList>
    </citation>
    <scope>NUCLEOTIDE SEQUENCE</scope>
    <source>
        <tissue evidence="1">Whole organism</tissue>
    </source>
</reference>
<sequence length="88" mass="10524">MYNFIQRYVLESDLQVKNVTSVLRVTYIIKETRKWYLLYRAFSCDVSIIDVGHYGARTTKLYNNKNSLYSLESSELMRVKMRSINKRT</sequence>
<proteinExistence type="predicted"/>
<dbReference type="AlphaFoldDB" id="A0A0K2V967"/>